<protein>
    <submittedName>
        <fullName evidence="1">Uncharacterized protein</fullName>
    </submittedName>
</protein>
<comment type="caution">
    <text evidence="1">The sequence shown here is derived from an EMBL/GenBank/DDBJ whole genome shotgun (WGS) entry which is preliminary data.</text>
</comment>
<sequence length="142" mass="16643">MQVEGLTKYLDVRGWVLLIRLSKAMMKRFAVKVWVDSEYLDGPDVRFSMISESCLEVEDFVGKVFGGNQHFCCYDIDAPELERFLIDVYGVENYPFGMRQRLIVDGFDEEFLIEYIFSLYERDKVYVGITTERAATMKRMIS</sequence>
<dbReference type="EMBL" id="NSJF01000005">
    <property type="protein sequence ID" value="PAT34047.1"/>
    <property type="molecule type" value="Genomic_DNA"/>
</dbReference>
<dbReference type="RefSeq" id="WP_095550226.1">
    <property type="nucleotide sequence ID" value="NZ_NSJF01000005.1"/>
</dbReference>
<evidence type="ECO:0000313" key="1">
    <source>
        <dbReference type="EMBL" id="PAT34047.1"/>
    </source>
</evidence>
<reference evidence="1 2" key="1">
    <citation type="submission" date="2017-08" db="EMBL/GenBank/DDBJ databases">
        <title>WGS of Clinical strains of the CDC Group NO-1 linked to zoonotic infections in humans.</title>
        <authorList>
            <person name="Bernier A.-M."/>
            <person name="Bernard K."/>
        </authorList>
    </citation>
    <scope>NUCLEOTIDE SEQUENCE [LARGE SCALE GENOMIC DNA]</scope>
    <source>
        <strain evidence="1 2">NML03-0146</strain>
    </source>
</reference>
<dbReference type="AlphaFoldDB" id="A0A2A2A8F5"/>
<name>A0A2A2A8F5_9BURK</name>
<organism evidence="1 2">
    <name type="scientific">Vandammella animalimorsus</name>
    <dbReference type="NCBI Taxonomy" id="2029117"/>
    <lineage>
        <taxon>Bacteria</taxon>
        <taxon>Pseudomonadati</taxon>
        <taxon>Pseudomonadota</taxon>
        <taxon>Betaproteobacteria</taxon>
        <taxon>Burkholderiales</taxon>
        <taxon>Comamonadaceae</taxon>
        <taxon>Vandammella</taxon>
    </lineage>
</organism>
<gene>
    <name evidence="1" type="ORF">CK620_10350</name>
</gene>
<evidence type="ECO:0000313" key="2">
    <source>
        <dbReference type="Proteomes" id="UP000217999"/>
    </source>
</evidence>
<proteinExistence type="predicted"/>
<accession>A0A2A2A8F5</accession>
<dbReference type="Proteomes" id="UP000217999">
    <property type="component" value="Unassembled WGS sequence"/>
</dbReference>